<proteinExistence type="predicted"/>
<feature type="region of interest" description="Disordered" evidence="2">
    <location>
        <begin position="849"/>
        <end position="893"/>
    </location>
</feature>
<protein>
    <submittedName>
        <fullName evidence="3">TPR</fullName>
    </submittedName>
</protein>
<dbReference type="InterPro" id="IPR019734">
    <property type="entry name" value="TPR_rpt"/>
</dbReference>
<evidence type="ECO:0000256" key="1">
    <source>
        <dbReference type="PROSITE-ProRule" id="PRU00339"/>
    </source>
</evidence>
<feature type="repeat" description="TPR" evidence="1">
    <location>
        <begin position="208"/>
        <end position="241"/>
    </location>
</feature>
<feature type="compositionally biased region" description="Acidic residues" evidence="2">
    <location>
        <begin position="44"/>
        <end position="54"/>
    </location>
</feature>
<dbReference type="GO" id="GO:0006383">
    <property type="term" value="P:transcription by RNA polymerase III"/>
    <property type="evidence" value="ECO:0007669"/>
    <property type="project" value="InterPro"/>
</dbReference>
<dbReference type="PROSITE" id="PS50005">
    <property type="entry name" value="TPR"/>
    <property type="match status" value="2"/>
</dbReference>
<dbReference type="SUPFAM" id="SSF48452">
    <property type="entry name" value="TPR-like"/>
    <property type="match status" value="3"/>
</dbReference>
<dbReference type="Pfam" id="PF14559">
    <property type="entry name" value="TPR_19"/>
    <property type="match status" value="1"/>
</dbReference>
<feature type="compositionally biased region" description="Polar residues" evidence="2">
    <location>
        <begin position="588"/>
        <end position="601"/>
    </location>
</feature>
<accession>A0A286U8S2</accession>
<feature type="region of interest" description="Disordered" evidence="2">
    <location>
        <begin position="30"/>
        <end position="54"/>
    </location>
</feature>
<dbReference type="Pfam" id="PF13432">
    <property type="entry name" value="TPR_16"/>
    <property type="match status" value="1"/>
</dbReference>
<dbReference type="Gene3D" id="1.25.40.10">
    <property type="entry name" value="Tetratricopeptide repeat domain"/>
    <property type="match status" value="2"/>
</dbReference>
<dbReference type="Proteomes" id="UP000217199">
    <property type="component" value="Unassembled WGS sequence"/>
</dbReference>
<dbReference type="GO" id="GO:0000127">
    <property type="term" value="C:transcription factor TFIIIC complex"/>
    <property type="evidence" value="ECO:0007669"/>
    <property type="project" value="TreeGrafter"/>
</dbReference>
<keyword evidence="4" id="KW-1185">Reference proteome</keyword>
<evidence type="ECO:0000313" key="4">
    <source>
        <dbReference type="Proteomes" id="UP000217199"/>
    </source>
</evidence>
<dbReference type="AlphaFoldDB" id="A0A286U8S2"/>
<reference evidence="3 4" key="1">
    <citation type="journal article" date="2017" name="Mol. Ecol.">
        <title>Comparative and population genomic landscape of Phellinus noxius: A hypervariable fungus causing root rot in trees.</title>
        <authorList>
            <person name="Chung C.L."/>
            <person name="Lee T.J."/>
            <person name="Akiba M."/>
            <person name="Lee H.H."/>
            <person name="Kuo T.H."/>
            <person name="Liu D."/>
            <person name="Ke H.M."/>
            <person name="Yokoi T."/>
            <person name="Roa M.B."/>
            <person name="Lu M.J."/>
            <person name="Chang Y.Y."/>
            <person name="Ann P.J."/>
            <person name="Tsai J.N."/>
            <person name="Chen C.Y."/>
            <person name="Tzean S.S."/>
            <person name="Ota Y."/>
            <person name="Hattori T."/>
            <person name="Sahashi N."/>
            <person name="Liou R.F."/>
            <person name="Kikuchi T."/>
            <person name="Tsai I.J."/>
        </authorList>
    </citation>
    <scope>NUCLEOTIDE SEQUENCE [LARGE SCALE GENOMIC DNA]</scope>
    <source>
        <strain evidence="3 4">FFPRI411160</strain>
    </source>
</reference>
<evidence type="ECO:0000313" key="3">
    <source>
        <dbReference type="EMBL" id="PAV15965.1"/>
    </source>
</evidence>
<feature type="compositionally biased region" description="Basic and acidic residues" evidence="2">
    <location>
        <begin position="853"/>
        <end position="865"/>
    </location>
</feature>
<keyword evidence="1" id="KW-0802">TPR repeat</keyword>
<dbReference type="InterPro" id="IPR039340">
    <property type="entry name" value="Tfc4/TFIIIC-102/Sfc4"/>
</dbReference>
<name>A0A286U8S2_9AGAM</name>
<sequence length="1054" mass="120445">MSRLYVAAALISTKRVDDKMEEFFHDDEFENVASSSDYTSESDSSSEDDGGCEIDASQDVEDYIESQIEGDFDRFIGDIQNTSDIASSEGIRKIWDLPPSEEAEDQFQADLRAASGIGRMRNKGKGKGRSRRSGPALSHQVRALIGEGNTAYVDGNLQEAIRIMTEVIRIEPRAASAWSVLATCYRELGETEKALQIAIMGAHLRHDPEEWHALARQSRETGHVQQALYCLSKAVRLDPTNVDAIWDRASLAKEVGDLPAARNAYLAMLRHFPHDTVVLTELRHTLIEMGDLKLCASLYQDAFDHYTNAFPDGKISVTTESDVIDPALAPQRKTTENAFSSFSNFTLMELLVLADIYTSLGWYEKSIKTIRAGCRWLQGRFKQRYWDACTDDREYDSDDFNRNDNEEANGPFVKPGYYPLDVNARHRLAIARLKFGDVDEGRMHARIILAQDVTEYSPLFTEIADAYFERAMYSEARPIYETLGGDATTNSIHVLMRAAECRRNLGDTQDAAEVYEHLISVDPTNNEAKMKLAEIYESMGNPRRALDLVYQVMDSRRRRQSTRDTPTQDEIDISVPSLFSEKKRGKQKQTPTAKPRQTLSHDQILELEHQRENAAQEWYAKVRNLWDDMRKGEPEAENEWMLNAERLIEMFRETRKLFLSRGGMVRHRLQQMDGPKEDSEEKMASRLELEIEHETQSKRTTHVKREEVFHFRKIHFKDWLSLSIEYAFLLTRHDHFSEAEDVLRHLLLSMVYQRQGYQDTLRLTLATCAMHARKYIVVLEMFRKLMLTYQFNNEPIRLFLATLASGLTQTDQLINNSLQKFLLREMRTHAAAVDGNVVWAAGTKRFSMKSSKQGRDMDDRDNEEKLDSDDETLNQAGLETEQAKEVTTGTRPTKNNPLLPTLYGQSLISAKSYQSAIFYLLHAFDYLKDDPLVCMSLAIASLGRAMQRQSDNRNYLVAQAMGFMANYRSLRAPSENDPHADEVEYNFGRAFHQIGLFTHAIKHYESTLRIVEKRQAERADPEYYGIAREAAYNLSLIYVITGATPSPTLSLVVG</sequence>
<dbReference type="PANTHER" id="PTHR23082:SF0">
    <property type="entry name" value="GENERAL TRANSCRIPTION FACTOR 3C POLYPEPTIDE 3"/>
    <property type="match status" value="1"/>
</dbReference>
<dbReference type="PANTHER" id="PTHR23082">
    <property type="entry name" value="TRANSCRIPTION INITIATION FACTOR IIIC TFIIIC , POLYPEPTIDE 3-RELATED"/>
    <property type="match status" value="1"/>
</dbReference>
<dbReference type="FunCoup" id="A0A286U8S2">
    <property type="interactions" value="635"/>
</dbReference>
<dbReference type="InParanoid" id="A0A286U8S2"/>
<gene>
    <name evidence="3" type="ORF">PNOK_0882300</name>
</gene>
<dbReference type="SMART" id="SM00028">
    <property type="entry name" value="TPR"/>
    <property type="match status" value="7"/>
</dbReference>
<dbReference type="InterPro" id="IPR011990">
    <property type="entry name" value="TPR-like_helical_dom_sf"/>
</dbReference>
<dbReference type="STRING" id="2282107.A0A286U8S2"/>
<feature type="compositionally biased region" description="Low complexity" evidence="2">
    <location>
        <begin position="34"/>
        <end position="43"/>
    </location>
</feature>
<dbReference type="OrthoDB" id="9991317at2759"/>
<feature type="region of interest" description="Disordered" evidence="2">
    <location>
        <begin position="556"/>
        <end position="601"/>
    </location>
</feature>
<dbReference type="EMBL" id="NBII01000009">
    <property type="protein sequence ID" value="PAV15965.1"/>
    <property type="molecule type" value="Genomic_DNA"/>
</dbReference>
<evidence type="ECO:0000256" key="2">
    <source>
        <dbReference type="SAM" id="MobiDB-lite"/>
    </source>
</evidence>
<comment type="caution">
    <text evidence="3">The sequence shown here is derived from an EMBL/GenBank/DDBJ whole genome shotgun (WGS) entry which is preliminary data.</text>
</comment>
<feature type="repeat" description="TPR" evidence="1">
    <location>
        <begin position="492"/>
        <end position="525"/>
    </location>
</feature>
<organism evidence="3 4">
    <name type="scientific">Pyrrhoderma noxium</name>
    <dbReference type="NCBI Taxonomy" id="2282107"/>
    <lineage>
        <taxon>Eukaryota</taxon>
        <taxon>Fungi</taxon>
        <taxon>Dikarya</taxon>
        <taxon>Basidiomycota</taxon>
        <taxon>Agaricomycotina</taxon>
        <taxon>Agaricomycetes</taxon>
        <taxon>Hymenochaetales</taxon>
        <taxon>Hymenochaetaceae</taxon>
        <taxon>Pyrrhoderma</taxon>
    </lineage>
</organism>